<dbReference type="EMBL" id="JACCCZ010000001">
    <property type="protein sequence ID" value="NYG02815.1"/>
    <property type="molecule type" value="Genomic_DNA"/>
</dbReference>
<evidence type="ECO:0000256" key="1">
    <source>
        <dbReference type="SAM" id="MobiDB-lite"/>
    </source>
</evidence>
<proteinExistence type="predicted"/>
<feature type="compositionally biased region" description="Polar residues" evidence="1">
    <location>
        <begin position="232"/>
        <end position="247"/>
    </location>
</feature>
<comment type="caution">
    <text evidence="2">The sequence shown here is derived from an EMBL/GenBank/DDBJ whole genome shotgun (WGS) entry which is preliminary data.</text>
</comment>
<name>A0A852W949_PSEA5</name>
<feature type="compositionally biased region" description="Low complexity" evidence="1">
    <location>
        <begin position="37"/>
        <end position="48"/>
    </location>
</feature>
<feature type="compositionally biased region" description="Low complexity" evidence="1">
    <location>
        <begin position="203"/>
        <end position="218"/>
    </location>
</feature>
<protein>
    <submittedName>
        <fullName evidence="2">Uncharacterized protein</fullName>
    </submittedName>
</protein>
<reference evidence="2 3" key="1">
    <citation type="submission" date="2020-07" db="EMBL/GenBank/DDBJ databases">
        <title>Sequencing the genomes of 1000 actinobacteria strains.</title>
        <authorList>
            <person name="Klenk H.-P."/>
        </authorList>
    </citation>
    <scope>NUCLEOTIDE SEQUENCE [LARGE SCALE GENOMIC DNA]</scope>
    <source>
        <strain evidence="2 3">DSM 44749</strain>
    </source>
</reference>
<evidence type="ECO:0000313" key="2">
    <source>
        <dbReference type="EMBL" id="NYG02815.1"/>
    </source>
</evidence>
<feature type="region of interest" description="Disordered" evidence="1">
    <location>
        <begin position="86"/>
        <end position="319"/>
    </location>
</feature>
<accession>A0A852W949</accession>
<feature type="compositionally biased region" description="Low complexity" evidence="1">
    <location>
        <begin position="7"/>
        <end position="29"/>
    </location>
</feature>
<dbReference type="Proteomes" id="UP000549695">
    <property type="component" value="Unassembled WGS sequence"/>
</dbReference>
<organism evidence="2 3">
    <name type="scientific">Pseudonocardia alni</name>
    <name type="common">Amycolata alni</name>
    <dbReference type="NCBI Taxonomy" id="33907"/>
    <lineage>
        <taxon>Bacteria</taxon>
        <taxon>Bacillati</taxon>
        <taxon>Actinomycetota</taxon>
        <taxon>Actinomycetes</taxon>
        <taxon>Pseudonocardiales</taxon>
        <taxon>Pseudonocardiaceae</taxon>
        <taxon>Pseudonocardia</taxon>
    </lineage>
</organism>
<feature type="region of interest" description="Disordered" evidence="1">
    <location>
        <begin position="1"/>
        <end position="48"/>
    </location>
</feature>
<keyword evidence="3" id="KW-1185">Reference proteome</keyword>
<gene>
    <name evidence="2" type="ORF">HDA37_003100</name>
</gene>
<evidence type="ECO:0000313" key="3">
    <source>
        <dbReference type="Proteomes" id="UP000549695"/>
    </source>
</evidence>
<feature type="compositionally biased region" description="Basic and acidic residues" evidence="1">
    <location>
        <begin position="285"/>
        <end position="304"/>
    </location>
</feature>
<dbReference type="AlphaFoldDB" id="A0A852W949"/>
<sequence>MCARVCRSGSPRSAPSGPALSGPALSGPARPGPRPGSRPGVVPAGRALPRRALAGRRALLGRAIPGERSWAGHRWTCRLWAGRGGRLQRRGTRGHPGYRPPHTGSAHPGRASPTRSPDGDTGRTPPGMPRCGDPTGCFRLPPRTSPQRRGGARVGVARTRYTATRSSVPPGDEARTAQAALGGRRPRPVAVSVRRVRDRDAADPAAWAERPGAAASAGHPLTRPSPTRCPTPATTSVAVPRETSTPSAADPITCRTETAGESRGPQLRTSHATPGRTPRPARRPSPADEHSVRPSPGTHHEPIHARPPSMPGEFRHTYD</sequence>